<reference evidence="4" key="1">
    <citation type="journal article" date="2012" name="J. Bacteriol.">
        <title>Genome Sequence of Micromonospora lupini Lupac 08, Isolated from Root Nodules of Lupinus angustifolius.</title>
        <authorList>
            <person name="Alonso-Vega P."/>
            <person name="Normand P."/>
            <person name="Bacigalupe R."/>
            <person name="Pujic P."/>
            <person name="Lajus A."/>
            <person name="Vallenet D."/>
            <person name="Carro L."/>
            <person name="Coll P."/>
            <person name="Trujillo M.E."/>
        </authorList>
    </citation>
    <scope>NUCLEOTIDE SEQUENCE [LARGE SCALE GENOMIC DNA]</scope>
    <source>
        <strain evidence="4">Lupac 08</strain>
    </source>
</reference>
<feature type="compositionally biased region" description="Low complexity" evidence="1">
    <location>
        <begin position="173"/>
        <end position="184"/>
    </location>
</feature>
<evidence type="ECO:0000313" key="4">
    <source>
        <dbReference type="Proteomes" id="UP000003448"/>
    </source>
</evidence>
<keyword evidence="2" id="KW-0472">Membrane</keyword>
<feature type="compositionally biased region" description="Polar residues" evidence="1">
    <location>
        <begin position="37"/>
        <end position="65"/>
    </location>
</feature>
<feature type="transmembrane region" description="Helical" evidence="2">
    <location>
        <begin position="208"/>
        <end position="233"/>
    </location>
</feature>
<keyword evidence="2" id="KW-1133">Transmembrane helix</keyword>
<sequence>MTQPPSGDQAGPRALPSASPDPAGQPGTPAIPGQPGPTASGQPGPTASGQPGPTASGQPGPTASGQPVPGQSEPTTSPVESDAPTVQERPGSTTATQPGPAAQPALPGPAVPSGPPAASTPAAPYGPPTASGPAAQPGQLALPGQPAPGTLPAQPGVPTQPGAPAGVPQTEDPAGTPAAPGAPGTIPPPPPGYPPYPGTVEPKKKRGLLIAAIALVVIMVLCVGAGVVAFLTLRNAESGEGAKEPAVAVDEFLTAVYKDRDAKKAANHVCAASRDDKKIAAKVAEVQKYASEYQNPRFKWTTPKVDNQTGDRATVSTHITMTTADEKVADQDLRFTVVQKTGWWVCEVA</sequence>
<organism evidence="3 4">
    <name type="scientific">Micromonospora lupini str. Lupac 08</name>
    <dbReference type="NCBI Taxonomy" id="1150864"/>
    <lineage>
        <taxon>Bacteria</taxon>
        <taxon>Bacillati</taxon>
        <taxon>Actinomycetota</taxon>
        <taxon>Actinomycetes</taxon>
        <taxon>Micromonosporales</taxon>
        <taxon>Micromonosporaceae</taxon>
        <taxon>Micromonospora</taxon>
    </lineage>
</organism>
<evidence type="ECO:0000256" key="1">
    <source>
        <dbReference type="SAM" id="MobiDB-lite"/>
    </source>
</evidence>
<feature type="compositionally biased region" description="Low complexity" evidence="1">
    <location>
        <begin position="90"/>
        <end position="105"/>
    </location>
</feature>
<proteinExistence type="predicted"/>
<dbReference type="EMBL" id="CAIE01000046">
    <property type="protein sequence ID" value="CCH21992.1"/>
    <property type="molecule type" value="Genomic_DNA"/>
</dbReference>
<accession>I0LDU5</accession>
<evidence type="ECO:0008006" key="5">
    <source>
        <dbReference type="Google" id="ProtNLM"/>
    </source>
</evidence>
<protein>
    <recommendedName>
        <fullName evidence="5">Ig-like domain-containing protein</fullName>
    </recommendedName>
</protein>
<feature type="compositionally biased region" description="Pro residues" evidence="1">
    <location>
        <begin position="106"/>
        <end position="115"/>
    </location>
</feature>
<keyword evidence="2" id="KW-0812">Transmembrane</keyword>
<name>I0LDU5_9ACTN</name>
<keyword evidence="4" id="KW-1185">Reference proteome</keyword>
<evidence type="ECO:0000313" key="3">
    <source>
        <dbReference type="EMBL" id="CCH21992.1"/>
    </source>
</evidence>
<dbReference type="STRING" id="1150864.MILUP08_46777"/>
<feature type="compositionally biased region" description="Low complexity" evidence="1">
    <location>
        <begin position="116"/>
        <end position="135"/>
    </location>
</feature>
<dbReference type="Proteomes" id="UP000003448">
    <property type="component" value="Unassembled WGS sequence"/>
</dbReference>
<evidence type="ECO:0000256" key="2">
    <source>
        <dbReference type="SAM" id="Phobius"/>
    </source>
</evidence>
<feature type="region of interest" description="Disordered" evidence="1">
    <location>
        <begin position="1"/>
        <end position="199"/>
    </location>
</feature>
<gene>
    <name evidence="3" type="ORF">MILUP08_46777</name>
</gene>
<comment type="caution">
    <text evidence="3">The sequence shown here is derived from an EMBL/GenBank/DDBJ whole genome shotgun (WGS) entry which is preliminary data.</text>
</comment>
<dbReference type="AlphaFoldDB" id="I0LDU5"/>
<feature type="compositionally biased region" description="Pro residues" evidence="1">
    <location>
        <begin position="185"/>
        <end position="197"/>
    </location>
</feature>
<dbReference type="eggNOG" id="COG1716">
    <property type="taxonomic scope" value="Bacteria"/>
</dbReference>